<gene>
    <name evidence="2" type="ORF">HK100_001695</name>
</gene>
<feature type="region of interest" description="Disordered" evidence="1">
    <location>
        <begin position="689"/>
        <end position="739"/>
    </location>
</feature>
<dbReference type="PANTHER" id="PTHR42264:SF3">
    <property type="entry name" value="F-BOX DOMAIN-CONTAINING PROTEIN-RELATED"/>
    <property type="match status" value="1"/>
</dbReference>
<feature type="region of interest" description="Disordered" evidence="1">
    <location>
        <begin position="614"/>
        <end position="652"/>
    </location>
</feature>
<feature type="compositionally biased region" description="Acidic residues" evidence="1">
    <location>
        <begin position="462"/>
        <end position="472"/>
    </location>
</feature>
<comment type="caution">
    <text evidence="2">The sequence shown here is derived from an EMBL/GenBank/DDBJ whole genome shotgun (WGS) entry which is preliminary data.</text>
</comment>
<keyword evidence="3" id="KW-1185">Reference proteome</keyword>
<protein>
    <submittedName>
        <fullName evidence="2">Uncharacterized protein</fullName>
    </submittedName>
</protein>
<feature type="compositionally biased region" description="Low complexity" evidence="1">
    <location>
        <begin position="639"/>
        <end position="650"/>
    </location>
</feature>
<evidence type="ECO:0000313" key="2">
    <source>
        <dbReference type="EMBL" id="KAJ3114338.1"/>
    </source>
</evidence>
<feature type="compositionally biased region" description="Basic and acidic residues" evidence="1">
    <location>
        <begin position="473"/>
        <end position="490"/>
    </location>
</feature>
<proteinExistence type="predicted"/>
<feature type="compositionally biased region" description="Basic and acidic residues" evidence="1">
    <location>
        <begin position="502"/>
        <end position="518"/>
    </location>
</feature>
<feature type="region of interest" description="Disordered" evidence="1">
    <location>
        <begin position="771"/>
        <end position="813"/>
    </location>
</feature>
<feature type="compositionally biased region" description="Polar residues" evidence="1">
    <location>
        <begin position="799"/>
        <end position="813"/>
    </location>
</feature>
<feature type="compositionally biased region" description="Low complexity" evidence="1">
    <location>
        <begin position="719"/>
        <end position="731"/>
    </location>
</feature>
<feature type="region of interest" description="Disordered" evidence="1">
    <location>
        <begin position="446"/>
        <end position="518"/>
    </location>
</feature>
<reference evidence="2" key="1">
    <citation type="submission" date="2020-05" db="EMBL/GenBank/DDBJ databases">
        <title>Phylogenomic resolution of chytrid fungi.</title>
        <authorList>
            <person name="Stajich J.E."/>
            <person name="Amses K."/>
            <person name="Simmons R."/>
            <person name="Seto K."/>
            <person name="Myers J."/>
            <person name="Bonds A."/>
            <person name="Quandt C.A."/>
            <person name="Barry K."/>
            <person name="Liu P."/>
            <person name="Grigoriev I."/>
            <person name="Longcore J.E."/>
            <person name="James T.Y."/>
        </authorList>
    </citation>
    <scope>NUCLEOTIDE SEQUENCE</scope>
    <source>
        <strain evidence="2">JEL0513</strain>
    </source>
</reference>
<evidence type="ECO:0000313" key="3">
    <source>
        <dbReference type="Proteomes" id="UP001211907"/>
    </source>
</evidence>
<feature type="compositionally biased region" description="Polar residues" evidence="1">
    <location>
        <begin position="777"/>
        <end position="788"/>
    </location>
</feature>
<sequence length="994" mass="110013">MNKKGKGVRVKSAEGEQLAVTVTVWLESERRKEDEDKEEEEESKWMEENELIERINNNNNDNNGCNGIDNNHMLRTPLRFVLPVDASSYVSQLHRLLCEPLLDLCSMLRGRSLAISPLLDHLILHIEDLLTNASYRSPLDAELLPSFSLKQCGYLTLQPPLLKVVLFGVPAQIYACLFPHSQSRKHHFVGLNSPAVSSPSILTSTEYDGDEVIQDSQDSVAETESRNSVQSTHHELMAAISFSRKNFATSPIFVTPRKFSTTDSDITVDEQSIIQPVYSEAQSSISTEVETELYSRSHCPLNETEFDDEKQMQTDSLDILPSSPSLMEHQIKILAEATSRKQLKELQLSKTVNQKSLSLPLQPISITENHEFLKHSSFNESSVFATPVTRSLTILKTTTNFASVLAQNVASIAPPDSPAVTLLDVQILSNRPLSQSPKLPASLVSIGRSNSQLPPTMAMIVDDSDGSDDDNEKSDGEKNYGGEDDKKNDDENVEHDEDNDGNGEKYAEKSAFEVPGNRKLDSVSPLKVVRTTAEATGNITMTMHEVNDVNYDDSESEYEYVEIEVQVEVEVDSDGNEIPLLRSENNIRELSDNGNDTAESILREEKIDGVNNDSEKCHVSKTQKPVAEHSSDHEKYESNPNENNNGQGLNKIENARFYEKKQQINSKKEAKIDLEIIEMTQLMDQNEENFGDESDLESSNGVADDTGGHDDDDEIVLKTPSESENESTTTTAKIPRPPLIINDEDDERQFPLLCQDSGPLFSLSEYEPPYVPRIPDTQESQVSSTIPLSSRRGRAPNLPDSQIPITSIATSSGNTTPETFLDFTVSAVPPQPAIVSPPALSRLSDEKPTATAILPHLRYQPTRRQMSGDGFGRLHTTLKDISDKFSFFRKSGGTGTSVNQGGIVTPATTITSTKNSDDSDGNNDDDDNDDESNNSDSDSNSSESSSDSSNKVESKKRSHGPQFAGAEKKRKRMDRRKSLFGLLAKDSEFSLSLI</sequence>
<dbReference type="Proteomes" id="UP001211907">
    <property type="component" value="Unassembled WGS sequence"/>
</dbReference>
<feature type="compositionally biased region" description="Acidic residues" evidence="1">
    <location>
        <begin position="918"/>
        <end position="933"/>
    </location>
</feature>
<evidence type="ECO:0000256" key="1">
    <source>
        <dbReference type="SAM" id="MobiDB-lite"/>
    </source>
</evidence>
<feature type="compositionally biased region" description="Acidic residues" evidence="1">
    <location>
        <begin position="491"/>
        <end position="501"/>
    </location>
</feature>
<feature type="compositionally biased region" description="Basic and acidic residues" evidence="1">
    <location>
        <begin position="626"/>
        <end position="637"/>
    </location>
</feature>
<feature type="non-terminal residue" evidence="2">
    <location>
        <position position="994"/>
    </location>
</feature>
<feature type="compositionally biased region" description="Low complexity" evidence="1">
    <location>
        <begin position="934"/>
        <end position="949"/>
    </location>
</feature>
<dbReference type="AlphaFoldDB" id="A0AAD5XAU8"/>
<accession>A0AAD5XAU8</accession>
<dbReference type="PANTHER" id="PTHR42264">
    <property type="entry name" value="EPHRIN_REC_LIKE DOMAIN-CONTAINING PROTEIN"/>
    <property type="match status" value="1"/>
</dbReference>
<feature type="compositionally biased region" description="Polar residues" evidence="1">
    <location>
        <begin position="896"/>
        <end position="914"/>
    </location>
</feature>
<organism evidence="2 3">
    <name type="scientific">Physocladia obscura</name>
    <dbReference type="NCBI Taxonomy" id="109957"/>
    <lineage>
        <taxon>Eukaryota</taxon>
        <taxon>Fungi</taxon>
        <taxon>Fungi incertae sedis</taxon>
        <taxon>Chytridiomycota</taxon>
        <taxon>Chytridiomycota incertae sedis</taxon>
        <taxon>Chytridiomycetes</taxon>
        <taxon>Chytridiales</taxon>
        <taxon>Chytriomycetaceae</taxon>
        <taxon>Physocladia</taxon>
    </lineage>
</organism>
<feature type="region of interest" description="Disordered" evidence="1">
    <location>
        <begin position="892"/>
        <end position="974"/>
    </location>
</feature>
<name>A0AAD5XAU8_9FUNG</name>
<dbReference type="EMBL" id="JADGJH010001375">
    <property type="protein sequence ID" value="KAJ3114338.1"/>
    <property type="molecule type" value="Genomic_DNA"/>
</dbReference>